<dbReference type="InParanoid" id="A0A409YPM6"/>
<accession>A0A409YPM6</accession>
<keyword evidence="2" id="KW-1185">Reference proteome</keyword>
<dbReference type="AlphaFoldDB" id="A0A409YPM6"/>
<dbReference type="OrthoDB" id="3183898at2759"/>
<dbReference type="EMBL" id="NHTK01000869">
    <property type="protein sequence ID" value="PPR04957.1"/>
    <property type="molecule type" value="Genomic_DNA"/>
</dbReference>
<protein>
    <submittedName>
        <fullName evidence="1">Uncharacterized protein</fullName>
    </submittedName>
</protein>
<name>A0A409YPM6_9AGAR</name>
<proteinExistence type="predicted"/>
<evidence type="ECO:0000313" key="2">
    <source>
        <dbReference type="Proteomes" id="UP000284842"/>
    </source>
</evidence>
<evidence type="ECO:0000313" key="1">
    <source>
        <dbReference type="EMBL" id="PPR04957.1"/>
    </source>
</evidence>
<reference evidence="1 2" key="1">
    <citation type="journal article" date="2018" name="Evol. Lett.">
        <title>Horizontal gene cluster transfer increased hallucinogenic mushroom diversity.</title>
        <authorList>
            <person name="Reynolds H.T."/>
            <person name="Vijayakumar V."/>
            <person name="Gluck-Thaler E."/>
            <person name="Korotkin H.B."/>
            <person name="Matheny P.B."/>
            <person name="Slot J.C."/>
        </authorList>
    </citation>
    <scope>NUCLEOTIDE SEQUENCE [LARGE SCALE GENOMIC DNA]</scope>
    <source>
        <strain evidence="1 2">2629</strain>
    </source>
</reference>
<organism evidence="1 2">
    <name type="scientific">Panaeolus cyanescens</name>
    <dbReference type="NCBI Taxonomy" id="181874"/>
    <lineage>
        <taxon>Eukaryota</taxon>
        <taxon>Fungi</taxon>
        <taxon>Dikarya</taxon>
        <taxon>Basidiomycota</taxon>
        <taxon>Agaricomycotina</taxon>
        <taxon>Agaricomycetes</taxon>
        <taxon>Agaricomycetidae</taxon>
        <taxon>Agaricales</taxon>
        <taxon>Agaricineae</taxon>
        <taxon>Galeropsidaceae</taxon>
        <taxon>Panaeolus</taxon>
    </lineage>
</organism>
<dbReference type="Proteomes" id="UP000284842">
    <property type="component" value="Unassembled WGS sequence"/>
</dbReference>
<comment type="caution">
    <text evidence="1">The sequence shown here is derived from an EMBL/GenBank/DDBJ whole genome shotgun (WGS) entry which is preliminary data.</text>
</comment>
<gene>
    <name evidence="1" type="ORF">CVT24_010415</name>
</gene>
<sequence length="183" mass="20572">MAPTTYDLFFTGRDDPRSCVIIGEDVKPVYFCFETSERNLMPNVRTMVYRNNKEVCAKLEWSPGNHLGGATIGNRSLPMSHLVLPGSSTRSFPLFTTCHSAHALLYQQTGHGSSGERIEIIHRRMMYLYAAQNMRIAVFTRITQATAVGPSHGLLQYTFVHDTLLIEALVALCLNRWIDLHGV</sequence>